<sequence length="576" mass="64825">MAANKLLTPGIVMGIASVAMLLVAILTDHWYKLNATFYLQICSEKLLLSSETLLPLPFYEFDKSRLSLPLIYNPNLLLKPKAGSNADVKQAGGRTTKSENISPNLKALNGKSTGNLFLLNVQKNQWNELLLDLSKNLYSFGGRDITTRKAKMQKMLNETKSENQCRQRQFSTATGLWRTCYLPDSETLLDKLIKHGNITRCEYITFQGVEKQSIPTNLKADETSYVLDNENISLRLRRAIVSFMLMGFTLQLFGLCITVLGWYRNERFEQHSGGLVLLMSGVLQLAGLGTHLIMCHFEMNRIPNDIYSLPTLTLHGYGWSAYVAWAALASTVLSSFLCVMASLHQPALLGWNRCAERREERDLPNTAVGIIAQAASRRNTKNQRSIEHNDHLNCPHAKLTIHQSHTKTFLNQNSKLNPSKEKAKRPSQISSSESKNLKLMQSSNSSYGRITSPLASVKTPKAAVKASEAQPQDGNEHPKPKYGKNRDVSFSYNTYHGRTLRSTSDVKRPGWNKKNLYYNHGNGHVEEETYMRKTRSLPHQPRHSSKNLPKTSSTVAGSVISYEPAAKTNYQRIEYL</sequence>
<gene>
    <name evidence="9" type="ORF">CVLEPA_LOCUS6307</name>
</gene>
<dbReference type="Pfam" id="PF13903">
    <property type="entry name" value="Claudin_2"/>
    <property type="match status" value="1"/>
</dbReference>
<feature type="transmembrane region" description="Helical" evidence="8">
    <location>
        <begin position="317"/>
        <end position="343"/>
    </location>
</feature>
<evidence type="ECO:0000256" key="7">
    <source>
        <dbReference type="SAM" id="MobiDB-lite"/>
    </source>
</evidence>
<comment type="caution">
    <text evidence="9">The sequence shown here is derived from an EMBL/GenBank/DDBJ whole genome shotgun (WGS) entry which is preliminary data.</text>
</comment>
<keyword evidence="4" id="KW-0732">Signal</keyword>
<feature type="compositionally biased region" description="Basic residues" evidence="7">
    <location>
        <begin position="532"/>
        <end position="545"/>
    </location>
</feature>
<keyword evidence="5 8" id="KW-1133">Transmembrane helix</keyword>
<evidence type="ECO:0000313" key="9">
    <source>
        <dbReference type="EMBL" id="CAK8676883.1"/>
    </source>
</evidence>
<evidence type="ECO:0000256" key="4">
    <source>
        <dbReference type="ARBA" id="ARBA00022729"/>
    </source>
</evidence>
<comment type="similarity">
    <text evidence="2">Belongs to the TMEM178 family.</text>
</comment>
<evidence type="ECO:0000313" key="10">
    <source>
        <dbReference type="Proteomes" id="UP001642483"/>
    </source>
</evidence>
<feature type="compositionally biased region" description="Basic and acidic residues" evidence="7">
    <location>
        <begin position="474"/>
        <end position="487"/>
    </location>
</feature>
<evidence type="ECO:0000256" key="1">
    <source>
        <dbReference type="ARBA" id="ARBA00004141"/>
    </source>
</evidence>
<feature type="region of interest" description="Disordered" evidence="7">
    <location>
        <begin position="531"/>
        <end position="554"/>
    </location>
</feature>
<reference evidence="9 10" key="1">
    <citation type="submission" date="2024-02" db="EMBL/GenBank/DDBJ databases">
        <authorList>
            <person name="Daric V."/>
            <person name="Darras S."/>
        </authorList>
    </citation>
    <scope>NUCLEOTIDE SEQUENCE [LARGE SCALE GENOMIC DNA]</scope>
</reference>
<keyword evidence="10" id="KW-1185">Reference proteome</keyword>
<feature type="compositionally biased region" description="Polar residues" evidence="7">
    <location>
        <begin position="427"/>
        <end position="449"/>
    </location>
</feature>
<dbReference type="Proteomes" id="UP001642483">
    <property type="component" value="Unassembled WGS sequence"/>
</dbReference>
<dbReference type="EMBL" id="CAWYQH010000035">
    <property type="protein sequence ID" value="CAK8676883.1"/>
    <property type="molecule type" value="Genomic_DNA"/>
</dbReference>
<feature type="transmembrane region" description="Helical" evidence="8">
    <location>
        <begin position="275"/>
        <end position="297"/>
    </location>
</feature>
<proteinExistence type="inferred from homology"/>
<name>A0ABP0FB18_CLALP</name>
<dbReference type="PANTHER" id="PTHR32005:SF1">
    <property type="entry name" value="TRANSMEMBRANE PROTEIN 178B"/>
    <property type="match status" value="1"/>
</dbReference>
<keyword evidence="3 8" id="KW-0812">Transmembrane</keyword>
<evidence type="ECO:0000256" key="2">
    <source>
        <dbReference type="ARBA" id="ARBA00008199"/>
    </source>
</evidence>
<dbReference type="InterPro" id="IPR039625">
    <property type="entry name" value="T178A/B"/>
</dbReference>
<feature type="transmembrane region" description="Helical" evidence="8">
    <location>
        <begin position="6"/>
        <end position="26"/>
    </location>
</feature>
<comment type="subcellular location">
    <subcellularLocation>
        <location evidence="1">Membrane</location>
        <topology evidence="1">Multi-pass membrane protein</topology>
    </subcellularLocation>
</comment>
<organism evidence="9 10">
    <name type="scientific">Clavelina lepadiformis</name>
    <name type="common">Light-bulb sea squirt</name>
    <name type="synonym">Ascidia lepadiformis</name>
    <dbReference type="NCBI Taxonomy" id="159417"/>
    <lineage>
        <taxon>Eukaryota</taxon>
        <taxon>Metazoa</taxon>
        <taxon>Chordata</taxon>
        <taxon>Tunicata</taxon>
        <taxon>Ascidiacea</taxon>
        <taxon>Aplousobranchia</taxon>
        <taxon>Clavelinidae</taxon>
        <taxon>Clavelina</taxon>
    </lineage>
</organism>
<protein>
    <submittedName>
        <fullName evidence="9">Uncharacterized protein</fullName>
    </submittedName>
</protein>
<evidence type="ECO:0000256" key="6">
    <source>
        <dbReference type="ARBA" id="ARBA00023136"/>
    </source>
</evidence>
<feature type="region of interest" description="Disordered" evidence="7">
    <location>
        <begin position="409"/>
        <end position="489"/>
    </location>
</feature>
<evidence type="ECO:0000256" key="5">
    <source>
        <dbReference type="ARBA" id="ARBA00022989"/>
    </source>
</evidence>
<feature type="transmembrane region" description="Helical" evidence="8">
    <location>
        <begin position="239"/>
        <end position="263"/>
    </location>
</feature>
<keyword evidence="6 8" id="KW-0472">Membrane</keyword>
<dbReference type="InterPro" id="IPR004031">
    <property type="entry name" value="PMP22/EMP/MP20/Claudin"/>
</dbReference>
<evidence type="ECO:0000256" key="3">
    <source>
        <dbReference type="ARBA" id="ARBA00022692"/>
    </source>
</evidence>
<accession>A0ABP0FB18</accession>
<dbReference type="Gene3D" id="1.20.140.150">
    <property type="match status" value="1"/>
</dbReference>
<dbReference type="PANTHER" id="PTHR32005">
    <property type="entry name" value="TRANSMEMBRANE PROTEIN 178B-RELATED"/>
    <property type="match status" value="1"/>
</dbReference>
<evidence type="ECO:0000256" key="8">
    <source>
        <dbReference type="SAM" id="Phobius"/>
    </source>
</evidence>